<feature type="region of interest" description="Disordered" evidence="1">
    <location>
        <begin position="36"/>
        <end position="56"/>
    </location>
</feature>
<comment type="caution">
    <text evidence="2">The sequence shown here is derived from an EMBL/GenBank/DDBJ whole genome shotgun (WGS) entry which is preliminary data.</text>
</comment>
<dbReference type="Proteomes" id="UP000070687">
    <property type="component" value="Unassembled WGS sequence"/>
</dbReference>
<evidence type="ECO:0000313" key="2">
    <source>
        <dbReference type="EMBL" id="KXA21012.1"/>
    </source>
</evidence>
<name>A0A133NXL9_GARVA</name>
<accession>A0A133NXL9</accession>
<dbReference type="AlphaFoldDB" id="A0A133NXL9"/>
<evidence type="ECO:0000256" key="1">
    <source>
        <dbReference type="SAM" id="MobiDB-lite"/>
    </source>
</evidence>
<reference evidence="2 3" key="1">
    <citation type="submission" date="2016-01" db="EMBL/GenBank/DDBJ databases">
        <authorList>
            <person name="Oliw E.H."/>
        </authorList>
    </citation>
    <scope>NUCLEOTIDE SEQUENCE [LARGE SCALE GENOMIC DNA]</scope>
    <source>
        <strain evidence="2 3">PSS_7772B</strain>
    </source>
</reference>
<feature type="compositionally biased region" description="Basic and acidic residues" evidence="1">
    <location>
        <begin position="36"/>
        <end position="49"/>
    </location>
</feature>
<dbReference type="EMBL" id="LRQB01000038">
    <property type="protein sequence ID" value="KXA21012.1"/>
    <property type="molecule type" value="Genomic_DNA"/>
</dbReference>
<organism evidence="2 3">
    <name type="scientific">Gardnerella vaginalis</name>
    <dbReference type="NCBI Taxonomy" id="2702"/>
    <lineage>
        <taxon>Bacteria</taxon>
        <taxon>Bacillati</taxon>
        <taxon>Actinomycetota</taxon>
        <taxon>Actinomycetes</taxon>
        <taxon>Bifidobacteriales</taxon>
        <taxon>Bifidobacteriaceae</taxon>
        <taxon>Gardnerella</taxon>
    </lineage>
</organism>
<gene>
    <name evidence="2" type="ORF">HMPREF3208_00687</name>
</gene>
<protein>
    <submittedName>
        <fullName evidence="2">Uncharacterized protein</fullName>
    </submittedName>
</protein>
<proteinExistence type="predicted"/>
<sequence length="56" mass="6388">MSCTKQTTHLRNKLNKSMSFVLEISEVEVKKISSRVLKEERSDGTHDAEISLTSQH</sequence>
<dbReference type="PATRIC" id="fig|2702.100.peg.665"/>
<evidence type="ECO:0000313" key="3">
    <source>
        <dbReference type="Proteomes" id="UP000070687"/>
    </source>
</evidence>